<dbReference type="EMBL" id="HBHT01006999">
    <property type="protein sequence ID" value="CAD9949553.1"/>
    <property type="molecule type" value="Transcribed_RNA"/>
</dbReference>
<dbReference type="AlphaFoldDB" id="A0A7S2VCI4"/>
<gene>
    <name evidence="2" type="ORF">APAL1065_LOCUS4668</name>
</gene>
<protein>
    <submittedName>
        <fullName evidence="2">Uncharacterized protein</fullName>
    </submittedName>
</protein>
<feature type="compositionally biased region" description="Low complexity" evidence="1">
    <location>
        <begin position="1"/>
        <end position="15"/>
    </location>
</feature>
<sequence>MGSDSQHNPSNNNNSDEPDCAPATFMIRDNPDTEKPEIFVDPLSVPIGPGKKKKQPAVGYKLNIQLSRVGQVDVNPNTGIIKIMAKAPKNNDPENQQSSSAPETTVKCLITLELVKGQDVNVSASADERDMFVHHLLVLMEWERQRRVAAQEFDSIADEQAAQGGNFLTQRASQAAHFAKRELELQTTKRQRESRKAKLVAEGGGGLKYTALAMMKNAENSG</sequence>
<accession>A0A7S2VCI4</accession>
<proteinExistence type="predicted"/>
<evidence type="ECO:0000313" key="2">
    <source>
        <dbReference type="EMBL" id="CAD9949553.1"/>
    </source>
</evidence>
<name>A0A7S2VCI4_9STRA</name>
<evidence type="ECO:0000256" key="1">
    <source>
        <dbReference type="SAM" id="MobiDB-lite"/>
    </source>
</evidence>
<reference evidence="2" key="1">
    <citation type="submission" date="2021-01" db="EMBL/GenBank/DDBJ databases">
        <authorList>
            <person name="Corre E."/>
            <person name="Pelletier E."/>
            <person name="Niang G."/>
            <person name="Scheremetjew M."/>
            <person name="Finn R."/>
            <person name="Kale V."/>
            <person name="Holt S."/>
            <person name="Cochrane G."/>
            <person name="Meng A."/>
            <person name="Brown T."/>
            <person name="Cohen L."/>
        </authorList>
    </citation>
    <scope>NUCLEOTIDE SEQUENCE</scope>
    <source>
        <strain evidence="2">CCMP125</strain>
    </source>
</reference>
<organism evidence="2">
    <name type="scientific">Entomoneis paludosa</name>
    <dbReference type="NCBI Taxonomy" id="265537"/>
    <lineage>
        <taxon>Eukaryota</taxon>
        <taxon>Sar</taxon>
        <taxon>Stramenopiles</taxon>
        <taxon>Ochrophyta</taxon>
        <taxon>Bacillariophyta</taxon>
        <taxon>Bacillariophyceae</taxon>
        <taxon>Bacillariophycidae</taxon>
        <taxon>Entomoneidaceae</taxon>
        <taxon>Entomoneis</taxon>
    </lineage>
</organism>
<feature type="region of interest" description="Disordered" evidence="1">
    <location>
        <begin position="1"/>
        <end position="35"/>
    </location>
</feature>